<evidence type="ECO:0000313" key="2">
    <source>
        <dbReference type="EMBL" id="KAF7365775.1"/>
    </source>
</evidence>
<evidence type="ECO:0000313" key="3">
    <source>
        <dbReference type="Proteomes" id="UP000620124"/>
    </source>
</evidence>
<evidence type="ECO:0000256" key="1">
    <source>
        <dbReference type="SAM" id="MobiDB-lite"/>
    </source>
</evidence>
<reference evidence="2" key="1">
    <citation type="submission" date="2020-05" db="EMBL/GenBank/DDBJ databases">
        <title>Mycena genomes resolve the evolution of fungal bioluminescence.</title>
        <authorList>
            <person name="Tsai I.J."/>
        </authorList>
    </citation>
    <scope>NUCLEOTIDE SEQUENCE</scope>
    <source>
        <strain evidence="2">CCC161011</strain>
    </source>
</reference>
<sequence>MESEFKFSPATRTRLHKEYGYICSVCLTAQTSTGSQCAHTVPRASYGQDMVNEAMSLGMLEPGSKYDRDSFENGTIQCATCHLGYFTGGFLVFSPPLPVLEWIIQQLDSLKPSNADSVWKIFRSLEEENGPDCTRFHHLYSLIPRFQAGDNAPAAECRSGARKAGTIRLFPPGTEDKDPVNNYWRLPVPCHVILFVFIDAILHFKFNYLVPEVAKALKIDRRLRVIRDENNRDENGRLRHSWNGGRRHLHEPRAPPSSPARTLKHKSCRHPMKDNSFKYCAQCWTLSPSNFPPIDTLPTDVSGSDDITSSHTICTAPGRPSIPAISHESAKAYPTPSSLPPPERESESAVDYFAGTSSRTSPPSAAFFAAAFDTPTPGPRSFRLRTPPAQSSLASISFTNSSSRPDFVFKSISTTFADSDEDPDYLPEESGGSDDAEDGDFLSETDPNDLPEGREASDTTEEDSDDAQEDDDSLSEALSQEGSEDGWE</sequence>
<dbReference type="AlphaFoldDB" id="A0A8H6YRA4"/>
<gene>
    <name evidence="2" type="ORF">MVEN_00451500</name>
</gene>
<proteinExistence type="predicted"/>
<feature type="compositionally biased region" description="Polar residues" evidence="1">
    <location>
        <begin position="299"/>
        <end position="313"/>
    </location>
</feature>
<keyword evidence="3" id="KW-1185">Reference proteome</keyword>
<dbReference type="OrthoDB" id="3251394at2759"/>
<dbReference type="EMBL" id="JACAZI010000003">
    <property type="protein sequence ID" value="KAF7365775.1"/>
    <property type="molecule type" value="Genomic_DNA"/>
</dbReference>
<feature type="region of interest" description="Disordered" evidence="1">
    <location>
        <begin position="378"/>
        <end position="488"/>
    </location>
</feature>
<feature type="compositionally biased region" description="Acidic residues" evidence="1">
    <location>
        <begin position="418"/>
        <end position="449"/>
    </location>
</feature>
<protein>
    <submittedName>
        <fullName evidence="2">Uncharacterized protein</fullName>
    </submittedName>
</protein>
<feature type="compositionally biased region" description="Polar residues" evidence="1">
    <location>
        <begin position="388"/>
        <end position="404"/>
    </location>
</feature>
<name>A0A8H6YRA4_9AGAR</name>
<organism evidence="2 3">
    <name type="scientific">Mycena venus</name>
    <dbReference type="NCBI Taxonomy" id="2733690"/>
    <lineage>
        <taxon>Eukaryota</taxon>
        <taxon>Fungi</taxon>
        <taxon>Dikarya</taxon>
        <taxon>Basidiomycota</taxon>
        <taxon>Agaricomycotina</taxon>
        <taxon>Agaricomycetes</taxon>
        <taxon>Agaricomycetidae</taxon>
        <taxon>Agaricales</taxon>
        <taxon>Marasmiineae</taxon>
        <taxon>Mycenaceae</taxon>
        <taxon>Mycena</taxon>
    </lineage>
</organism>
<dbReference type="Proteomes" id="UP000620124">
    <property type="component" value="Unassembled WGS sequence"/>
</dbReference>
<feature type="compositionally biased region" description="Acidic residues" evidence="1">
    <location>
        <begin position="458"/>
        <end position="474"/>
    </location>
</feature>
<feature type="region of interest" description="Disordered" evidence="1">
    <location>
        <begin position="234"/>
        <end position="268"/>
    </location>
</feature>
<accession>A0A8H6YRA4</accession>
<feature type="region of interest" description="Disordered" evidence="1">
    <location>
        <begin position="296"/>
        <end position="324"/>
    </location>
</feature>
<comment type="caution">
    <text evidence="2">The sequence shown here is derived from an EMBL/GenBank/DDBJ whole genome shotgun (WGS) entry which is preliminary data.</text>
</comment>